<comment type="caution">
    <text evidence="11">The sequence shown here is derived from an EMBL/GenBank/DDBJ whole genome shotgun (WGS) entry which is preliminary data.</text>
</comment>
<dbReference type="InterPro" id="IPR050062">
    <property type="entry name" value="Pro-tRNA_synthetase"/>
</dbReference>
<dbReference type="EC" id="6.1.1.15" evidence="1"/>
<dbReference type="PANTHER" id="PTHR42753:SF2">
    <property type="entry name" value="PROLINE--TRNA LIGASE"/>
    <property type="match status" value="1"/>
</dbReference>
<evidence type="ECO:0000313" key="11">
    <source>
        <dbReference type="EMBL" id="PIT87443.1"/>
    </source>
</evidence>
<dbReference type="InterPro" id="IPR004154">
    <property type="entry name" value="Anticodon-bd"/>
</dbReference>
<dbReference type="InterPro" id="IPR002314">
    <property type="entry name" value="aa-tRNA-synt_IIb"/>
</dbReference>
<evidence type="ECO:0000256" key="4">
    <source>
        <dbReference type="ARBA" id="ARBA00022741"/>
    </source>
</evidence>
<protein>
    <recommendedName>
        <fullName evidence="2">Proline--tRNA ligase</fullName>
        <ecNumber evidence="1">6.1.1.15</ecNumber>
    </recommendedName>
    <alternativeName>
        <fullName evidence="8">Prolyl-tRNA synthetase</fullName>
    </alternativeName>
</protein>
<dbReference type="Pfam" id="PF00587">
    <property type="entry name" value="tRNA-synt_2b"/>
    <property type="match status" value="1"/>
</dbReference>
<dbReference type="InterPro" id="IPR002316">
    <property type="entry name" value="Pro-tRNA-ligase_IIa"/>
</dbReference>
<sequence>MRYSQIFAKTSKTAPSDADCVNAKLLTQGGFVLKQMAGVYNYLPLGLRVLNKIQNIIREEMNALGANEILMPALTQAENYQITKRDNLDILFHLQGRDESELVLNQSHEEVVTPLAQKYAFSYRDLPMAVYQIQNKFRNEPRAKSGLLRGREFNMKDMYSFHANKKSLDEFYEKAVLAYFKIYERLGLGELTVKTYASGGSFSKYSHEFQTVHEVGEDTVYLCSKCRVAVNKEIYHEQNTCPECGAKDLEEKKAIEVGNIFKLGTRFSDVFGFRYADEHDKQQSVEMGCYGMGPSRVMGALAEIFHDERGLIWPQSVAPYQVHLLDLGADEEIKTQAEKLYQKLLADGVEALFDDRSVSAGAKLADADLIGCPTRVVISKKTLAQDSVEVKKRNEAEAKLVKTQELKF</sequence>
<dbReference type="InterPro" id="IPR045864">
    <property type="entry name" value="aa-tRNA-synth_II/BPL/LPL"/>
</dbReference>
<dbReference type="GO" id="GO:0005829">
    <property type="term" value="C:cytosol"/>
    <property type="evidence" value="ECO:0007669"/>
    <property type="project" value="TreeGrafter"/>
</dbReference>
<gene>
    <name evidence="11" type="ORF">COU31_02615</name>
</gene>
<keyword evidence="4" id="KW-0547">Nucleotide-binding</keyword>
<dbReference type="GO" id="GO:0004827">
    <property type="term" value="F:proline-tRNA ligase activity"/>
    <property type="evidence" value="ECO:0007669"/>
    <property type="project" value="UniProtKB-EC"/>
</dbReference>
<dbReference type="InterPro" id="IPR006195">
    <property type="entry name" value="aa-tRNA-synth_II"/>
</dbReference>
<organism evidence="11 12">
    <name type="scientific">Candidatus Magasanikbacteria bacterium CG10_big_fil_rev_8_21_14_0_10_40_10</name>
    <dbReference type="NCBI Taxonomy" id="1974648"/>
    <lineage>
        <taxon>Bacteria</taxon>
        <taxon>Candidatus Magasanikiibacteriota</taxon>
    </lineage>
</organism>
<evidence type="ECO:0000259" key="10">
    <source>
        <dbReference type="PROSITE" id="PS50862"/>
    </source>
</evidence>
<comment type="catalytic activity">
    <reaction evidence="9">
        <text>tRNA(Pro) + L-proline + ATP = L-prolyl-tRNA(Pro) + AMP + diphosphate</text>
        <dbReference type="Rhea" id="RHEA:14305"/>
        <dbReference type="Rhea" id="RHEA-COMP:9700"/>
        <dbReference type="Rhea" id="RHEA-COMP:9702"/>
        <dbReference type="ChEBI" id="CHEBI:30616"/>
        <dbReference type="ChEBI" id="CHEBI:33019"/>
        <dbReference type="ChEBI" id="CHEBI:60039"/>
        <dbReference type="ChEBI" id="CHEBI:78442"/>
        <dbReference type="ChEBI" id="CHEBI:78532"/>
        <dbReference type="ChEBI" id="CHEBI:456215"/>
        <dbReference type="EC" id="6.1.1.15"/>
    </reaction>
</comment>
<dbReference type="Gene3D" id="3.30.930.10">
    <property type="entry name" value="Bira Bifunctional Protein, Domain 2"/>
    <property type="match status" value="1"/>
</dbReference>
<dbReference type="InterPro" id="IPR044140">
    <property type="entry name" value="ProRS_anticodon_short"/>
</dbReference>
<dbReference type="PANTHER" id="PTHR42753">
    <property type="entry name" value="MITOCHONDRIAL RIBOSOME PROTEIN L39/PROLYL-TRNA LIGASE FAMILY MEMBER"/>
    <property type="match status" value="1"/>
</dbReference>
<dbReference type="PROSITE" id="PS50862">
    <property type="entry name" value="AA_TRNA_LIGASE_II"/>
    <property type="match status" value="1"/>
</dbReference>
<dbReference type="GO" id="GO:0005524">
    <property type="term" value="F:ATP binding"/>
    <property type="evidence" value="ECO:0007669"/>
    <property type="project" value="UniProtKB-KW"/>
</dbReference>
<dbReference type="Gene3D" id="3.40.50.800">
    <property type="entry name" value="Anticodon-binding domain"/>
    <property type="match status" value="1"/>
</dbReference>
<evidence type="ECO:0000256" key="8">
    <source>
        <dbReference type="ARBA" id="ARBA00029731"/>
    </source>
</evidence>
<evidence type="ECO:0000256" key="3">
    <source>
        <dbReference type="ARBA" id="ARBA00022598"/>
    </source>
</evidence>
<keyword evidence="5" id="KW-0067">ATP-binding</keyword>
<evidence type="ECO:0000256" key="1">
    <source>
        <dbReference type="ARBA" id="ARBA00012831"/>
    </source>
</evidence>
<evidence type="ECO:0000256" key="6">
    <source>
        <dbReference type="ARBA" id="ARBA00022917"/>
    </source>
</evidence>
<dbReference type="Pfam" id="PF03129">
    <property type="entry name" value="HGTP_anticodon"/>
    <property type="match status" value="1"/>
</dbReference>
<keyword evidence="3" id="KW-0436">Ligase</keyword>
<proteinExistence type="predicted"/>
<dbReference type="SUPFAM" id="SSF52954">
    <property type="entry name" value="Class II aaRS ABD-related"/>
    <property type="match status" value="1"/>
</dbReference>
<feature type="domain" description="Aminoacyl-transfer RNA synthetases class-II family profile" evidence="10">
    <location>
        <begin position="38"/>
        <end position="314"/>
    </location>
</feature>
<keyword evidence="6" id="KW-0648">Protein biosynthesis</keyword>
<dbReference type="PRINTS" id="PR01046">
    <property type="entry name" value="TRNASYNTHPRO"/>
</dbReference>
<evidence type="ECO:0000256" key="7">
    <source>
        <dbReference type="ARBA" id="ARBA00023146"/>
    </source>
</evidence>
<dbReference type="Proteomes" id="UP000231183">
    <property type="component" value="Unassembled WGS sequence"/>
</dbReference>
<evidence type="ECO:0000256" key="9">
    <source>
        <dbReference type="ARBA" id="ARBA00047671"/>
    </source>
</evidence>
<dbReference type="AlphaFoldDB" id="A0A2M6W3R9"/>
<dbReference type="CDD" id="cd00861">
    <property type="entry name" value="ProRS_anticodon_short"/>
    <property type="match status" value="1"/>
</dbReference>
<reference evidence="12" key="1">
    <citation type="submission" date="2017-09" db="EMBL/GenBank/DDBJ databases">
        <title>Depth-based differentiation of microbial function through sediment-hosted aquifers and enrichment of novel symbionts in the deep terrestrial subsurface.</title>
        <authorList>
            <person name="Probst A.J."/>
            <person name="Ladd B."/>
            <person name="Jarett J.K."/>
            <person name="Geller-Mcgrath D.E."/>
            <person name="Sieber C.M.K."/>
            <person name="Emerson J.B."/>
            <person name="Anantharaman K."/>
            <person name="Thomas B.C."/>
            <person name="Malmstrom R."/>
            <person name="Stieglmeier M."/>
            <person name="Klingl A."/>
            <person name="Woyke T."/>
            <person name="Ryan C.M."/>
            <person name="Banfield J.F."/>
        </authorList>
    </citation>
    <scope>NUCLEOTIDE SEQUENCE [LARGE SCALE GENOMIC DNA]</scope>
</reference>
<accession>A0A2M6W3R9</accession>
<keyword evidence="7 11" id="KW-0030">Aminoacyl-tRNA synthetase</keyword>
<dbReference type="EMBL" id="PFBX01000026">
    <property type="protein sequence ID" value="PIT87443.1"/>
    <property type="molecule type" value="Genomic_DNA"/>
</dbReference>
<evidence type="ECO:0000256" key="5">
    <source>
        <dbReference type="ARBA" id="ARBA00022840"/>
    </source>
</evidence>
<dbReference type="InterPro" id="IPR036621">
    <property type="entry name" value="Anticodon-bd_dom_sf"/>
</dbReference>
<evidence type="ECO:0000313" key="12">
    <source>
        <dbReference type="Proteomes" id="UP000231183"/>
    </source>
</evidence>
<evidence type="ECO:0000256" key="2">
    <source>
        <dbReference type="ARBA" id="ARBA00019110"/>
    </source>
</evidence>
<dbReference type="SUPFAM" id="SSF55681">
    <property type="entry name" value="Class II aaRS and biotin synthetases"/>
    <property type="match status" value="1"/>
</dbReference>
<dbReference type="GO" id="GO:0006433">
    <property type="term" value="P:prolyl-tRNA aminoacylation"/>
    <property type="evidence" value="ECO:0007669"/>
    <property type="project" value="InterPro"/>
</dbReference>
<name>A0A2M6W3R9_9BACT</name>